<proteinExistence type="predicted"/>
<dbReference type="Proteomes" id="UP000186313">
    <property type="component" value="Unassembled WGS sequence"/>
</dbReference>
<name>A0A1Q9HQ52_9VIBR</name>
<dbReference type="Pfam" id="PF07045">
    <property type="entry name" value="DUF1330"/>
    <property type="match status" value="1"/>
</dbReference>
<dbReference type="Gene3D" id="3.30.70.100">
    <property type="match status" value="1"/>
</dbReference>
<accession>A0A1Q9HQ52</accession>
<organism evidence="2 3">
    <name type="scientific">Vibrio panuliri</name>
    <dbReference type="NCBI Taxonomy" id="1381081"/>
    <lineage>
        <taxon>Bacteria</taxon>
        <taxon>Pseudomonadati</taxon>
        <taxon>Pseudomonadota</taxon>
        <taxon>Gammaproteobacteria</taxon>
        <taxon>Vibrionales</taxon>
        <taxon>Vibrionaceae</taxon>
        <taxon>Vibrio</taxon>
    </lineage>
</organism>
<dbReference type="STRING" id="1381081.BIY22_00395"/>
<comment type="caution">
    <text evidence="2">The sequence shown here is derived from an EMBL/GenBank/DDBJ whole genome shotgun (WGS) entry which is preliminary data.</text>
</comment>
<reference evidence="2 3" key="1">
    <citation type="submission" date="2016-09" db="EMBL/GenBank/DDBJ databases">
        <title>Genomic Taxonomy of the Vibrionaceae.</title>
        <authorList>
            <person name="Gonzalez-Castillo A."/>
            <person name="Gomez-Gil B."/>
            <person name="Enciso-Ibarra K."/>
        </authorList>
    </citation>
    <scope>NUCLEOTIDE SEQUENCE [LARGE SCALE GENOMIC DNA]</scope>
    <source>
        <strain evidence="2 3">CAIM 703</strain>
    </source>
</reference>
<dbReference type="InterPro" id="IPR010753">
    <property type="entry name" value="DUF1330"/>
</dbReference>
<dbReference type="SUPFAM" id="SSF54909">
    <property type="entry name" value="Dimeric alpha+beta barrel"/>
    <property type="match status" value="1"/>
</dbReference>
<protein>
    <recommendedName>
        <fullName evidence="1">DUF1330 domain-containing protein</fullName>
    </recommendedName>
</protein>
<sequence>MSIYYSVLEVTPTSQDWIPAYLAASNRLVTKHGGQYIARTSNHERLEGNGESPALRIIIQWPSRQAALNFMQDPEYVPHLEARTAGSISHHALIEGLDALA</sequence>
<dbReference type="EMBL" id="MJMJ01000001">
    <property type="protein sequence ID" value="OLQ92988.1"/>
    <property type="molecule type" value="Genomic_DNA"/>
</dbReference>
<gene>
    <name evidence="2" type="ORF">BIY22_00395</name>
</gene>
<feature type="domain" description="DUF1330" evidence="1">
    <location>
        <begin position="5"/>
        <end position="97"/>
    </location>
</feature>
<dbReference type="RefSeq" id="WP_075705549.1">
    <property type="nucleotide sequence ID" value="NZ_MJMJ01000001.1"/>
</dbReference>
<dbReference type="OrthoDB" id="9806380at2"/>
<dbReference type="AlphaFoldDB" id="A0A1Q9HQ52"/>
<dbReference type="InterPro" id="IPR011008">
    <property type="entry name" value="Dimeric_a/b-barrel"/>
</dbReference>
<evidence type="ECO:0000313" key="3">
    <source>
        <dbReference type="Proteomes" id="UP000186313"/>
    </source>
</evidence>
<evidence type="ECO:0000313" key="2">
    <source>
        <dbReference type="EMBL" id="OLQ92988.1"/>
    </source>
</evidence>
<evidence type="ECO:0000259" key="1">
    <source>
        <dbReference type="Pfam" id="PF07045"/>
    </source>
</evidence>